<dbReference type="SUPFAM" id="SSF53850">
    <property type="entry name" value="Periplasmic binding protein-like II"/>
    <property type="match status" value="1"/>
</dbReference>
<evidence type="ECO:0000256" key="4">
    <source>
        <dbReference type="ARBA" id="ARBA00023163"/>
    </source>
</evidence>
<evidence type="ECO:0000259" key="5">
    <source>
        <dbReference type="PROSITE" id="PS50931"/>
    </source>
</evidence>
<dbReference type="GO" id="GO:0000976">
    <property type="term" value="F:transcription cis-regulatory region binding"/>
    <property type="evidence" value="ECO:0007669"/>
    <property type="project" value="TreeGrafter"/>
</dbReference>
<evidence type="ECO:0000313" key="6">
    <source>
        <dbReference type="EMBL" id="TDN45009.1"/>
    </source>
</evidence>
<gene>
    <name evidence="6" type="ORF">C7389_13221</name>
</gene>
<dbReference type="RefSeq" id="WP_133594988.1">
    <property type="nucleotide sequence ID" value="NZ_SNVV01000032.1"/>
</dbReference>
<reference evidence="6 7" key="1">
    <citation type="submission" date="2019-03" db="EMBL/GenBank/DDBJ databases">
        <title>Genomic Encyclopedia of Type Strains, Phase IV (KMG-IV): sequencing the most valuable type-strain genomes for metagenomic binning, comparative biology and taxonomic classification.</title>
        <authorList>
            <person name="Goeker M."/>
        </authorList>
    </citation>
    <scope>NUCLEOTIDE SEQUENCE [LARGE SCALE GENOMIC DNA]</scope>
    <source>
        <strain evidence="6 7">DSM 12121</strain>
    </source>
</reference>
<keyword evidence="3 6" id="KW-0238">DNA-binding</keyword>
<dbReference type="SUPFAM" id="SSF46785">
    <property type="entry name" value="Winged helix' DNA-binding domain"/>
    <property type="match status" value="1"/>
</dbReference>
<protein>
    <submittedName>
        <fullName evidence="6">DNA-binding transcriptional LysR family regulator</fullName>
    </submittedName>
</protein>
<dbReference type="PANTHER" id="PTHR30126:SF39">
    <property type="entry name" value="HTH-TYPE TRANSCRIPTIONAL REGULATOR CYSL"/>
    <property type="match status" value="1"/>
</dbReference>
<dbReference type="PRINTS" id="PR00039">
    <property type="entry name" value="HTHLYSR"/>
</dbReference>
<sequence length="296" mass="31605">MNLHLLRIYVAVVEAGSFSRAAEALGISQPAASKAVRELESQLDNVLLDRQGRGFRPSEAGQALYGYGRSIFALEREADEAVRAYAGLARGRLVIGASTTIASYWLPPYLVAFGDRHPGVSLQVRAANTQQVVELLLDCAVDVALVEGEPGEAPVECRPWRQEEMIVVGPREAPGEAAPPLAARRWIVREPGSGSRAATERLLAEIGLDSPALLEVGSNEAVVQAVAAGAGVGLVPRICARDQLALGRVRRLALENGAAQRAPIRRQLYRLRLPQRPVSTAALAFEALLGEGASIQ</sequence>
<dbReference type="GO" id="GO:0003700">
    <property type="term" value="F:DNA-binding transcription factor activity"/>
    <property type="evidence" value="ECO:0007669"/>
    <property type="project" value="InterPro"/>
</dbReference>
<keyword evidence="7" id="KW-1185">Reference proteome</keyword>
<accession>A0A4R6DL83</accession>
<evidence type="ECO:0000256" key="2">
    <source>
        <dbReference type="ARBA" id="ARBA00023015"/>
    </source>
</evidence>
<dbReference type="PANTHER" id="PTHR30126">
    <property type="entry name" value="HTH-TYPE TRANSCRIPTIONAL REGULATOR"/>
    <property type="match status" value="1"/>
</dbReference>
<dbReference type="OrthoDB" id="9808620at2"/>
<dbReference type="InterPro" id="IPR036390">
    <property type="entry name" value="WH_DNA-bd_sf"/>
</dbReference>
<dbReference type="FunFam" id="1.10.10.10:FF:000001">
    <property type="entry name" value="LysR family transcriptional regulator"/>
    <property type="match status" value="1"/>
</dbReference>
<evidence type="ECO:0000313" key="7">
    <source>
        <dbReference type="Proteomes" id="UP000295129"/>
    </source>
</evidence>
<dbReference type="Gene3D" id="3.40.190.10">
    <property type="entry name" value="Periplasmic binding protein-like II"/>
    <property type="match status" value="2"/>
</dbReference>
<dbReference type="InterPro" id="IPR000847">
    <property type="entry name" value="LysR_HTH_N"/>
</dbReference>
<comment type="caution">
    <text evidence="6">The sequence shown here is derived from an EMBL/GenBank/DDBJ whole genome shotgun (WGS) entry which is preliminary data.</text>
</comment>
<name>A0A4R6DL83_9RHOO</name>
<dbReference type="Gene3D" id="1.10.10.10">
    <property type="entry name" value="Winged helix-like DNA-binding domain superfamily/Winged helix DNA-binding domain"/>
    <property type="match status" value="1"/>
</dbReference>
<dbReference type="AlphaFoldDB" id="A0A4R6DL83"/>
<dbReference type="Proteomes" id="UP000295129">
    <property type="component" value="Unassembled WGS sequence"/>
</dbReference>
<evidence type="ECO:0000256" key="1">
    <source>
        <dbReference type="ARBA" id="ARBA00009437"/>
    </source>
</evidence>
<organism evidence="6 7">
    <name type="scientific">Azoarcus indigens</name>
    <dbReference type="NCBI Taxonomy" id="29545"/>
    <lineage>
        <taxon>Bacteria</taxon>
        <taxon>Pseudomonadati</taxon>
        <taxon>Pseudomonadota</taxon>
        <taxon>Betaproteobacteria</taxon>
        <taxon>Rhodocyclales</taxon>
        <taxon>Zoogloeaceae</taxon>
        <taxon>Azoarcus</taxon>
    </lineage>
</organism>
<feature type="domain" description="HTH lysR-type" evidence="5">
    <location>
        <begin position="1"/>
        <end position="58"/>
    </location>
</feature>
<dbReference type="InterPro" id="IPR036388">
    <property type="entry name" value="WH-like_DNA-bd_sf"/>
</dbReference>
<keyword evidence="4" id="KW-0804">Transcription</keyword>
<proteinExistence type="inferred from homology"/>
<dbReference type="Pfam" id="PF00126">
    <property type="entry name" value="HTH_1"/>
    <property type="match status" value="1"/>
</dbReference>
<dbReference type="InterPro" id="IPR005119">
    <property type="entry name" value="LysR_subst-bd"/>
</dbReference>
<dbReference type="Pfam" id="PF03466">
    <property type="entry name" value="LysR_substrate"/>
    <property type="match status" value="1"/>
</dbReference>
<dbReference type="EMBL" id="SNVV01000032">
    <property type="protein sequence ID" value="TDN45009.1"/>
    <property type="molecule type" value="Genomic_DNA"/>
</dbReference>
<evidence type="ECO:0000256" key="3">
    <source>
        <dbReference type="ARBA" id="ARBA00023125"/>
    </source>
</evidence>
<comment type="similarity">
    <text evidence="1">Belongs to the LysR transcriptional regulatory family.</text>
</comment>
<keyword evidence="2" id="KW-0805">Transcription regulation</keyword>
<dbReference type="PROSITE" id="PS50931">
    <property type="entry name" value="HTH_LYSR"/>
    <property type="match status" value="1"/>
</dbReference>